<sequence length="416" mass="48144">MNKQRYLIIGVLMLSFFTTQQVFGQSEEQLELEARKERLQEEISRFNALLSQKKKEKTTVLEDVEDLDRKIRMRKELIKVTNDQTNLLNRQINNNINKISKLRDDLKELKGDYAEMIKKSFRSKSQQSRIMFLLSSEDFLQAYKRIQYMKQYTSFRKDQADQIQSKTTELQQLNQGLVVQREEKESLIVENRKEQEALQRELNTQQGLISSIKAKENEYASQIRERQRESDAIDRQIDKMIRDAIAKANANNKETTVEKREAASKSSNFALTAEAKLIDADFKSNKGKLPWPVEKGIVKMRYGKQPHPIVRSVTIQSNGVRIATEVHSKARAIYRGKVIAVQAIKGGNKAVLVQHGNYISVYNNLSRVYVSEGDKVSTKQDLGEVFTSPSTNETILKFMIYDNTKTDNPANWIYRM</sequence>
<gene>
    <name evidence="4" type="ORF">I215_00910</name>
</gene>
<dbReference type="InterPro" id="IPR016047">
    <property type="entry name" value="M23ase_b-sheet_dom"/>
</dbReference>
<dbReference type="CDD" id="cd12797">
    <property type="entry name" value="M23_peptidase"/>
    <property type="match status" value="1"/>
</dbReference>
<dbReference type="eggNOG" id="COG4942">
    <property type="taxonomic scope" value="Bacteria"/>
</dbReference>
<protein>
    <submittedName>
        <fullName evidence="4">M23 family peptidase</fullName>
    </submittedName>
</protein>
<name>K2PVN4_9FLAO</name>
<dbReference type="STRING" id="555500.I215_00910"/>
<dbReference type="OrthoDB" id="9815884at2"/>
<feature type="domain" description="M23ase beta-sheet core" evidence="3">
    <location>
        <begin position="317"/>
        <end position="409"/>
    </location>
</feature>
<dbReference type="InterPro" id="IPR050570">
    <property type="entry name" value="Cell_wall_metabolism_enzyme"/>
</dbReference>
<evidence type="ECO:0000313" key="4">
    <source>
        <dbReference type="EMBL" id="EKF56730.1"/>
    </source>
</evidence>
<keyword evidence="1" id="KW-0732">Signal</keyword>
<evidence type="ECO:0000256" key="2">
    <source>
        <dbReference type="SAM" id="Coils"/>
    </source>
</evidence>
<dbReference type="GO" id="GO:0004222">
    <property type="term" value="F:metalloendopeptidase activity"/>
    <property type="evidence" value="ECO:0007669"/>
    <property type="project" value="TreeGrafter"/>
</dbReference>
<comment type="caution">
    <text evidence="4">The sequence shown here is derived from an EMBL/GenBank/DDBJ whole genome shotgun (WGS) entry which is preliminary data.</text>
</comment>
<dbReference type="Gene3D" id="6.10.250.3150">
    <property type="match status" value="1"/>
</dbReference>
<accession>K2PVN4</accession>
<feature type="coiled-coil region" evidence="2">
    <location>
        <begin position="29"/>
        <end position="119"/>
    </location>
</feature>
<evidence type="ECO:0000256" key="1">
    <source>
        <dbReference type="ARBA" id="ARBA00022729"/>
    </source>
</evidence>
<dbReference type="Proteomes" id="UP000007364">
    <property type="component" value="Unassembled WGS sequence"/>
</dbReference>
<organism evidence="4 5">
    <name type="scientific">Galbibacter marinus</name>
    <dbReference type="NCBI Taxonomy" id="555500"/>
    <lineage>
        <taxon>Bacteria</taxon>
        <taxon>Pseudomonadati</taxon>
        <taxon>Bacteroidota</taxon>
        <taxon>Flavobacteriia</taxon>
        <taxon>Flavobacteriales</taxon>
        <taxon>Flavobacteriaceae</taxon>
        <taxon>Galbibacter</taxon>
    </lineage>
</organism>
<keyword evidence="5" id="KW-1185">Reference proteome</keyword>
<dbReference type="PANTHER" id="PTHR21666">
    <property type="entry name" value="PEPTIDASE-RELATED"/>
    <property type="match status" value="1"/>
</dbReference>
<evidence type="ECO:0000259" key="3">
    <source>
        <dbReference type="Pfam" id="PF01551"/>
    </source>
</evidence>
<keyword evidence="2" id="KW-0175">Coiled coil</keyword>
<dbReference type="AlphaFoldDB" id="K2PVN4"/>
<dbReference type="RefSeq" id="WP_008990059.1">
    <property type="nucleotide sequence ID" value="NZ_AMSG01000001.1"/>
</dbReference>
<dbReference type="SUPFAM" id="SSF51261">
    <property type="entry name" value="Duplicated hybrid motif"/>
    <property type="match status" value="1"/>
</dbReference>
<dbReference type="PATRIC" id="fig|555500.3.peg.191"/>
<dbReference type="Gene3D" id="2.70.70.10">
    <property type="entry name" value="Glucose Permease (Domain IIA)"/>
    <property type="match status" value="1"/>
</dbReference>
<dbReference type="PANTHER" id="PTHR21666:SF289">
    <property type="entry name" value="L-ALA--D-GLU ENDOPEPTIDASE"/>
    <property type="match status" value="1"/>
</dbReference>
<evidence type="ECO:0000313" key="5">
    <source>
        <dbReference type="Proteomes" id="UP000007364"/>
    </source>
</evidence>
<reference evidence="4 5" key="1">
    <citation type="journal article" date="2012" name="J. Bacteriol.">
        <title>Genome Sequence of Galbibacter marinum Type Strain ck-I2-15.</title>
        <authorList>
            <person name="Lai Q."/>
            <person name="Li C."/>
            <person name="Shao Z."/>
        </authorList>
    </citation>
    <scope>NUCLEOTIDE SEQUENCE [LARGE SCALE GENOMIC DNA]</scope>
    <source>
        <strain evidence="5">ck-I2-15</strain>
    </source>
</reference>
<dbReference type="InterPro" id="IPR011055">
    <property type="entry name" value="Dup_hybrid_motif"/>
</dbReference>
<dbReference type="EMBL" id="AMSG01000001">
    <property type="protein sequence ID" value="EKF56730.1"/>
    <property type="molecule type" value="Genomic_DNA"/>
</dbReference>
<dbReference type="Pfam" id="PF01551">
    <property type="entry name" value="Peptidase_M23"/>
    <property type="match status" value="1"/>
</dbReference>
<proteinExistence type="predicted"/>